<proteinExistence type="predicted"/>
<protein>
    <submittedName>
        <fullName evidence="1">Uncharacterized protein</fullName>
    </submittedName>
</protein>
<dbReference type="Proteomes" id="UP000199072">
    <property type="component" value="Unassembled WGS sequence"/>
</dbReference>
<gene>
    <name evidence="1" type="ORF">SAMN05216464_110155</name>
</gene>
<dbReference type="AlphaFoldDB" id="A0A1G7GI70"/>
<keyword evidence="2" id="KW-1185">Reference proteome</keyword>
<dbReference type="EMBL" id="FNAI01000010">
    <property type="protein sequence ID" value="SDE87773.1"/>
    <property type="molecule type" value="Genomic_DNA"/>
</dbReference>
<sequence>MEQPNQTILIYSLFYEQPVPPKSLVKISEFNKEEILKFLIKLKIAVTRINLRNLNHPFVKQLIDLLPLTSAQRVRDFLANDELAYYLTNADVINSILAEILNDDKPPEESAAPHGNFVPAFHARPHGILKLITGV</sequence>
<reference evidence="1 2" key="1">
    <citation type="submission" date="2016-10" db="EMBL/GenBank/DDBJ databases">
        <authorList>
            <person name="de Groot N.N."/>
        </authorList>
    </citation>
    <scope>NUCLEOTIDE SEQUENCE [LARGE SCALE GENOMIC DNA]</scope>
    <source>
        <strain evidence="1 2">47C3B</strain>
    </source>
</reference>
<organism evidence="1 2">
    <name type="scientific">Mucilaginibacter pineti</name>
    <dbReference type="NCBI Taxonomy" id="1391627"/>
    <lineage>
        <taxon>Bacteria</taxon>
        <taxon>Pseudomonadati</taxon>
        <taxon>Bacteroidota</taxon>
        <taxon>Sphingobacteriia</taxon>
        <taxon>Sphingobacteriales</taxon>
        <taxon>Sphingobacteriaceae</taxon>
        <taxon>Mucilaginibacter</taxon>
    </lineage>
</organism>
<accession>A0A1G7GI70</accession>
<name>A0A1G7GI70_9SPHI</name>
<evidence type="ECO:0000313" key="1">
    <source>
        <dbReference type="EMBL" id="SDE87773.1"/>
    </source>
</evidence>
<evidence type="ECO:0000313" key="2">
    <source>
        <dbReference type="Proteomes" id="UP000199072"/>
    </source>
</evidence>
<dbReference type="RefSeq" id="WP_091152064.1">
    <property type="nucleotide sequence ID" value="NZ_FNAI01000010.1"/>
</dbReference>